<reference evidence="1" key="1">
    <citation type="submission" date="2021-01" db="EMBL/GenBank/DDBJ databases">
        <authorList>
            <consortium name="Genoscope - CEA"/>
            <person name="William W."/>
        </authorList>
    </citation>
    <scope>NUCLEOTIDE SEQUENCE</scope>
</reference>
<sequence length="315" mass="35722">MAIKTFVGTKYSRFETYSTKKHDRHTLHHDIPPIVKDNITGQHLTPNLSSRLAPFQSNLCTANDLIAVTFFRKKESQLLLATLDHSGPHRLIGHLHSQKLLQTVDNTPTALLRIKRRLPRTIVIVEDIINHTRTLPPLLRVQHFVRQLSLVFLWFVNKNHQCLPPRFLRRPIFMGATTKGITDQVHLPVNDVSYFSKHALRHVGDWLQRVRGAVDAEGFEIVEHVCLGTHRDKACVGRHGRKRPDDDQAVSAVEFPVENVETGVTRVAVSEESVDTVLGDSQLRPPLVELRGSNEFPESLGDEGESWVMATWYAS</sequence>
<dbReference type="EMBL" id="HG994367">
    <property type="protein sequence ID" value="CAF1710608.1"/>
    <property type="molecule type" value="Genomic_DNA"/>
</dbReference>
<name>A0A816IP01_BRANA</name>
<organism evidence="1">
    <name type="scientific">Brassica napus</name>
    <name type="common">Rape</name>
    <dbReference type="NCBI Taxonomy" id="3708"/>
    <lineage>
        <taxon>Eukaryota</taxon>
        <taxon>Viridiplantae</taxon>
        <taxon>Streptophyta</taxon>
        <taxon>Embryophyta</taxon>
        <taxon>Tracheophyta</taxon>
        <taxon>Spermatophyta</taxon>
        <taxon>Magnoliopsida</taxon>
        <taxon>eudicotyledons</taxon>
        <taxon>Gunneridae</taxon>
        <taxon>Pentapetalae</taxon>
        <taxon>rosids</taxon>
        <taxon>malvids</taxon>
        <taxon>Brassicales</taxon>
        <taxon>Brassicaceae</taxon>
        <taxon>Brassiceae</taxon>
        <taxon>Brassica</taxon>
    </lineage>
</organism>
<protein>
    <submittedName>
        <fullName evidence="1">(rape) hypothetical protein</fullName>
    </submittedName>
</protein>
<proteinExistence type="predicted"/>
<dbReference type="AlphaFoldDB" id="A0A816IP01"/>
<dbReference type="Proteomes" id="UP001295469">
    <property type="component" value="Chromosome C03"/>
</dbReference>
<accession>A0A816IP01</accession>
<gene>
    <name evidence="1" type="ORF">DARMORV10_C03P80920.1</name>
</gene>
<evidence type="ECO:0000313" key="1">
    <source>
        <dbReference type="EMBL" id="CAF1710608.1"/>
    </source>
</evidence>